<dbReference type="KEGG" id="pib:BBD41_25385"/>
<evidence type="ECO:0000256" key="1">
    <source>
        <dbReference type="ARBA" id="ARBA00008950"/>
    </source>
</evidence>
<dbReference type="InterPro" id="IPR029052">
    <property type="entry name" value="Metallo-depent_PP-like"/>
</dbReference>
<dbReference type="GO" id="GO:0016787">
    <property type="term" value="F:hydrolase activity"/>
    <property type="evidence" value="ECO:0007669"/>
    <property type="project" value="UniProtKB-UniRule"/>
</dbReference>
<dbReference type="AlphaFoldDB" id="A0A1B2E6N9"/>
<keyword evidence="2" id="KW-0479">Metal-binding</keyword>
<accession>A0A1B2E6N9</accession>
<organism evidence="4">
    <name type="scientific">Paenibacillus ihbetae</name>
    <dbReference type="NCBI Taxonomy" id="1870820"/>
    <lineage>
        <taxon>Bacteria</taxon>
        <taxon>Bacillati</taxon>
        <taxon>Bacillota</taxon>
        <taxon>Bacilli</taxon>
        <taxon>Bacillales</taxon>
        <taxon>Paenibacillaceae</taxon>
        <taxon>Paenibacillus</taxon>
    </lineage>
</organism>
<comment type="cofactor">
    <cofactor evidence="2">
        <name>a divalent metal cation</name>
        <dbReference type="ChEBI" id="CHEBI:60240"/>
    </cofactor>
</comment>
<dbReference type="Pfam" id="PF12850">
    <property type="entry name" value="Metallophos_2"/>
    <property type="match status" value="1"/>
</dbReference>
<dbReference type="EMBL" id="CP016809">
    <property type="protein sequence ID" value="ANY75638.1"/>
    <property type="molecule type" value="Genomic_DNA"/>
</dbReference>
<dbReference type="InterPro" id="IPR024654">
    <property type="entry name" value="Calcineurin-like_PHP_lpxH"/>
</dbReference>
<dbReference type="Gene3D" id="3.60.21.10">
    <property type="match status" value="1"/>
</dbReference>
<comment type="similarity">
    <text evidence="1 2">Belongs to the metallophosphoesterase superfamily. YfcE family.</text>
</comment>
<dbReference type="InterPro" id="IPR000979">
    <property type="entry name" value="Phosphodiesterase_MJ0936/Vps29"/>
</dbReference>
<gene>
    <name evidence="4" type="ORF">BBD41_25385</name>
</gene>
<dbReference type="GO" id="GO:0046872">
    <property type="term" value="F:metal ion binding"/>
    <property type="evidence" value="ECO:0007669"/>
    <property type="project" value="UniProtKB-KW"/>
</dbReference>
<proteinExistence type="inferred from homology"/>
<protein>
    <recommendedName>
        <fullName evidence="2">Phosphoesterase</fullName>
        <ecNumber evidence="2">3.1.4.-</ecNumber>
    </recommendedName>
</protein>
<name>A0A1B2E6N9_9BACL</name>
<reference evidence="4" key="1">
    <citation type="submission" date="2016-08" db="EMBL/GenBank/DDBJ databases">
        <title>Complete Genome Seqeunce of Paenibacillus sp. nov. IHBB 9852 from high altitute lake of Indian trans-Himalayas.</title>
        <authorList>
            <person name="Kiran S."/>
            <person name="Swarnkar M.K."/>
            <person name="Rana A."/>
            <person name="Tewari R."/>
            <person name="Gulati A."/>
        </authorList>
    </citation>
    <scope>NUCLEOTIDE SEQUENCE [LARGE SCALE GENOMIC DNA]</scope>
    <source>
        <strain evidence="4">IHBB 9852</strain>
    </source>
</reference>
<evidence type="ECO:0000256" key="2">
    <source>
        <dbReference type="RuleBase" id="RU362039"/>
    </source>
</evidence>
<dbReference type="SUPFAM" id="SSF56300">
    <property type="entry name" value="Metallo-dependent phosphatases"/>
    <property type="match status" value="1"/>
</dbReference>
<evidence type="ECO:0000313" key="4">
    <source>
        <dbReference type="EMBL" id="ANY75638.1"/>
    </source>
</evidence>
<evidence type="ECO:0000259" key="3">
    <source>
        <dbReference type="Pfam" id="PF12850"/>
    </source>
</evidence>
<sequence length="169" mass="18862">MSRPYQIVVVSDTHIPMRSKQLPSRLVEDLKEAQLILHAGDWSSWDVYEQFSRYAPVEGVAGNTDPEEIISKLGYQKIVEVLGHRIGIVHGHGKGGTTPERALKAFEGSGVDMIVFGHTHIPYMESVRGTLLFNPGSPTDKRRQPQYSHGIIRAAEGRLDAGHVFYDRT</sequence>
<dbReference type="EC" id="3.1.4.-" evidence="2"/>
<dbReference type="RefSeq" id="WP_099479390.1">
    <property type="nucleotide sequence ID" value="NZ_CP016809.1"/>
</dbReference>
<dbReference type="NCBIfam" id="TIGR00040">
    <property type="entry name" value="yfcE"/>
    <property type="match status" value="1"/>
</dbReference>
<dbReference type="PANTHER" id="PTHR11124">
    <property type="entry name" value="VACUOLAR SORTING PROTEIN VPS29"/>
    <property type="match status" value="1"/>
</dbReference>
<feature type="domain" description="Calcineurin-like phosphoesterase" evidence="3">
    <location>
        <begin position="6"/>
        <end position="153"/>
    </location>
</feature>